<dbReference type="PROSITE" id="PS50297">
    <property type="entry name" value="ANK_REP_REGION"/>
    <property type="match status" value="1"/>
</dbReference>
<dbReference type="InterPro" id="IPR002110">
    <property type="entry name" value="Ankyrin_rpt"/>
</dbReference>
<evidence type="ECO:0000256" key="1">
    <source>
        <dbReference type="PROSITE-ProRule" id="PRU00023"/>
    </source>
</evidence>
<dbReference type="Gene3D" id="1.25.40.20">
    <property type="entry name" value="Ankyrin repeat-containing domain"/>
    <property type="match status" value="1"/>
</dbReference>
<dbReference type="VEuPathDB" id="CryptoDB:Vbra_890"/>
<reference evidence="2 3" key="1">
    <citation type="submission" date="2014-11" db="EMBL/GenBank/DDBJ databases">
        <authorList>
            <person name="Zhu J."/>
            <person name="Qi W."/>
            <person name="Song R."/>
        </authorList>
    </citation>
    <scope>NUCLEOTIDE SEQUENCE [LARGE SCALE GENOMIC DNA]</scope>
</reference>
<protein>
    <submittedName>
        <fullName evidence="2">Uncharacterized protein</fullName>
    </submittedName>
</protein>
<dbReference type="OrthoDB" id="539213at2759"/>
<dbReference type="EMBL" id="CDMY01000859">
    <property type="protein sequence ID" value="CEM35646.1"/>
    <property type="molecule type" value="Genomic_DNA"/>
</dbReference>
<name>A0A0G4GXD9_VITBC</name>
<dbReference type="InParanoid" id="A0A0G4GXD9"/>
<dbReference type="SUPFAM" id="SSF48403">
    <property type="entry name" value="Ankyrin repeat"/>
    <property type="match status" value="1"/>
</dbReference>
<organism evidence="2 3">
    <name type="scientific">Vitrella brassicaformis (strain CCMP3155)</name>
    <dbReference type="NCBI Taxonomy" id="1169540"/>
    <lineage>
        <taxon>Eukaryota</taxon>
        <taxon>Sar</taxon>
        <taxon>Alveolata</taxon>
        <taxon>Colpodellida</taxon>
        <taxon>Vitrellaceae</taxon>
        <taxon>Vitrella</taxon>
    </lineage>
</organism>
<sequence>MQMGLAFSSWFSCGVTDCVRTDHCKGDVDELQWFVRDHLPSPSGAVFADTIPSSTDPLDRELLLFSLTANTAAFRWLLDMGANPNVCDSKGSSCLHAAARSGGLGVVRELVLKGGRVG</sequence>
<evidence type="ECO:0000313" key="2">
    <source>
        <dbReference type="EMBL" id="CEM35646.1"/>
    </source>
</evidence>
<dbReference type="PROSITE" id="PS50088">
    <property type="entry name" value="ANK_REPEAT"/>
    <property type="match status" value="1"/>
</dbReference>
<accession>A0A0G4GXD9</accession>
<dbReference type="Pfam" id="PF13637">
    <property type="entry name" value="Ank_4"/>
    <property type="match status" value="1"/>
</dbReference>
<dbReference type="Proteomes" id="UP000041254">
    <property type="component" value="Unassembled WGS sequence"/>
</dbReference>
<keyword evidence="1" id="KW-0040">ANK repeat</keyword>
<dbReference type="InterPro" id="IPR036770">
    <property type="entry name" value="Ankyrin_rpt-contain_sf"/>
</dbReference>
<feature type="repeat" description="ANK" evidence="1">
    <location>
        <begin position="90"/>
        <end position="118"/>
    </location>
</feature>
<evidence type="ECO:0000313" key="3">
    <source>
        <dbReference type="Proteomes" id="UP000041254"/>
    </source>
</evidence>
<proteinExistence type="predicted"/>
<keyword evidence="3" id="KW-1185">Reference proteome</keyword>
<gene>
    <name evidence="2" type="ORF">Vbra_890</name>
</gene>
<dbReference type="AlphaFoldDB" id="A0A0G4GXD9"/>